<sequence length="103" mass="11560">MEAAAAMHFSLPLSSSHRCQYSDLLGPGSPTVMRYPPIGTQLPVHGVSEGHGCGWEDGHTRVEAEVDYRRICHDFDLQCTRHALKRVGRRKLYGNSKWKALRA</sequence>
<protein>
    <submittedName>
        <fullName evidence="1">Uncharacterized protein</fullName>
    </submittedName>
</protein>
<comment type="caution">
    <text evidence="1">The sequence shown here is derived from an EMBL/GenBank/DDBJ whole genome shotgun (WGS) entry which is preliminary data.</text>
</comment>
<keyword evidence="2" id="KW-1185">Reference proteome</keyword>
<reference evidence="1 2" key="1">
    <citation type="submission" date="2024-01" db="EMBL/GenBank/DDBJ databases">
        <title>The genomes of 5 underutilized Papilionoideae crops provide insights into root nodulation and disease resistanc.</title>
        <authorList>
            <person name="Yuan L."/>
        </authorList>
    </citation>
    <scope>NUCLEOTIDE SEQUENCE [LARGE SCALE GENOMIC DNA]</scope>
    <source>
        <strain evidence="1">ZHUSHIDOU_FW_LH</strain>
        <tissue evidence="1">Leaf</tissue>
    </source>
</reference>
<dbReference type="AlphaFoldDB" id="A0AAN9E9N9"/>
<organism evidence="1 2">
    <name type="scientific">Crotalaria pallida</name>
    <name type="common">Smooth rattlebox</name>
    <name type="synonym">Crotalaria striata</name>
    <dbReference type="NCBI Taxonomy" id="3830"/>
    <lineage>
        <taxon>Eukaryota</taxon>
        <taxon>Viridiplantae</taxon>
        <taxon>Streptophyta</taxon>
        <taxon>Embryophyta</taxon>
        <taxon>Tracheophyta</taxon>
        <taxon>Spermatophyta</taxon>
        <taxon>Magnoliopsida</taxon>
        <taxon>eudicotyledons</taxon>
        <taxon>Gunneridae</taxon>
        <taxon>Pentapetalae</taxon>
        <taxon>rosids</taxon>
        <taxon>fabids</taxon>
        <taxon>Fabales</taxon>
        <taxon>Fabaceae</taxon>
        <taxon>Papilionoideae</taxon>
        <taxon>50 kb inversion clade</taxon>
        <taxon>genistoids sensu lato</taxon>
        <taxon>core genistoids</taxon>
        <taxon>Crotalarieae</taxon>
        <taxon>Crotalaria</taxon>
    </lineage>
</organism>
<accession>A0AAN9E9N9</accession>
<evidence type="ECO:0000313" key="2">
    <source>
        <dbReference type="Proteomes" id="UP001372338"/>
    </source>
</evidence>
<name>A0AAN9E9N9_CROPI</name>
<dbReference type="EMBL" id="JAYWIO010000007">
    <property type="protein sequence ID" value="KAK7251502.1"/>
    <property type="molecule type" value="Genomic_DNA"/>
</dbReference>
<proteinExistence type="predicted"/>
<dbReference type="Proteomes" id="UP001372338">
    <property type="component" value="Unassembled WGS sequence"/>
</dbReference>
<evidence type="ECO:0000313" key="1">
    <source>
        <dbReference type="EMBL" id="KAK7251502.1"/>
    </source>
</evidence>
<gene>
    <name evidence="1" type="ORF">RIF29_34766</name>
</gene>